<sequence>MSSPPSPASSDKTINQKKYTEEEKLYLKRRSLMEFWAMIRQKPTKKSAKEREVIRYNFIVTDLNFHEGFQFYELLERNPELKEENLSKMYFKECPKFPREVTEWLEDCAENRGFKMDEIEQHLQEVEARWQSMEDGRNTKMKDSK</sequence>
<evidence type="ECO:0000313" key="1">
    <source>
        <dbReference type="EMBL" id="KAK3207703.1"/>
    </source>
</evidence>
<proteinExistence type="predicted"/>
<name>A0AAN6LVT3_9PLEO</name>
<evidence type="ECO:0000313" key="2">
    <source>
        <dbReference type="Proteomes" id="UP001280581"/>
    </source>
</evidence>
<dbReference type="EMBL" id="WVTA01000008">
    <property type="protein sequence ID" value="KAK3207703.1"/>
    <property type="molecule type" value="Genomic_DNA"/>
</dbReference>
<protein>
    <submittedName>
        <fullName evidence="1">Uncharacterized protein</fullName>
    </submittedName>
</protein>
<dbReference type="Proteomes" id="UP001280581">
    <property type="component" value="Unassembled WGS sequence"/>
</dbReference>
<dbReference type="AlphaFoldDB" id="A0AAN6LVT3"/>
<gene>
    <name evidence="1" type="ORF">GRF29_96g92022</name>
</gene>
<keyword evidence="2" id="KW-1185">Reference proteome</keyword>
<accession>A0AAN6LVT3</accession>
<organism evidence="1 2">
    <name type="scientific">Pseudopithomyces chartarum</name>
    <dbReference type="NCBI Taxonomy" id="1892770"/>
    <lineage>
        <taxon>Eukaryota</taxon>
        <taxon>Fungi</taxon>
        <taxon>Dikarya</taxon>
        <taxon>Ascomycota</taxon>
        <taxon>Pezizomycotina</taxon>
        <taxon>Dothideomycetes</taxon>
        <taxon>Pleosporomycetidae</taxon>
        <taxon>Pleosporales</taxon>
        <taxon>Massarineae</taxon>
        <taxon>Didymosphaeriaceae</taxon>
        <taxon>Pseudopithomyces</taxon>
    </lineage>
</organism>
<reference evidence="1 2" key="1">
    <citation type="submission" date="2021-02" db="EMBL/GenBank/DDBJ databases">
        <title>Genome assembly of Pseudopithomyces chartarum.</title>
        <authorList>
            <person name="Jauregui R."/>
            <person name="Singh J."/>
            <person name="Voisey C."/>
        </authorList>
    </citation>
    <scope>NUCLEOTIDE SEQUENCE [LARGE SCALE GENOMIC DNA]</scope>
    <source>
        <strain evidence="1 2">AGR01</strain>
    </source>
</reference>
<comment type="caution">
    <text evidence="1">The sequence shown here is derived from an EMBL/GenBank/DDBJ whole genome shotgun (WGS) entry which is preliminary data.</text>
</comment>